<reference evidence="4 5" key="1">
    <citation type="submission" date="2020-11" db="EMBL/GenBank/DDBJ databases">
        <title>Kefir isolates.</title>
        <authorList>
            <person name="Marcisauskas S."/>
            <person name="Kim Y."/>
            <person name="Blasche S."/>
        </authorList>
    </citation>
    <scope>NUCLEOTIDE SEQUENCE [LARGE SCALE GENOMIC DNA]</scope>
    <source>
        <strain evidence="4 5">OG2</strain>
    </source>
</reference>
<dbReference type="EMBL" id="PUHR01000155">
    <property type="protein sequence ID" value="KAG0661760.1"/>
    <property type="molecule type" value="Genomic_DNA"/>
</dbReference>
<dbReference type="GO" id="GO:0006401">
    <property type="term" value="P:RNA catabolic process"/>
    <property type="evidence" value="ECO:0007669"/>
    <property type="project" value="InterPro"/>
</dbReference>
<dbReference type="PROSITE" id="PS50005">
    <property type="entry name" value="TPR"/>
    <property type="match status" value="2"/>
</dbReference>
<dbReference type="InterPro" id="IPR039226">
    <property type="entry name" value="Ski3/TTC37"/>
</dbReference>
<dbReference type="PANTHER" id="PTHR15704">
    <property type="entry name" value="SUPERKILLER 3 PROTEIN-RELATED"/>
    <property type="match status" value="1"/>
</dbReference>
<protein>
    <submittedName>
        <fullName evidence="4">Superkiller protein 3</fullName>
    </submittedName>
</protein>
<proteinExistence type="predicted"/>
<evidence type="ECO:0000256" key="3">
    <source>
        <dbReference type="PROSITE-ProRule" id="PRU00339"/>
    </source>
</evidence>
<keyword evidence="5" id="KW-1185">Reference proteome</keyword>
<organism evidence="4 5">
    <name type="scientific">Maudiozyma exigua</name>
    <name type="common">Yeast</name>
    <name type="synonym">Kazachstania exigua</name>
    <dbReference type="NCBI Taxonomy" id="34358"/>
    <lineage>
        <taxon>Eukaryota</taxon>
        <taxon>Fungi</taxon>
        <taxon>Dikarya</taxon>
        <taxon>Ascomycota</taxon>
        <taxon>Saccharomycotina</taxon>
        <taxon>Saccharomycetes</taxon>
        <taxon>Saccharomycetales</taxon>
        <taxon>Saccharomycetaceae</taxon>
        <taxon>Maudiozyma</taxon>
    </lineage>
</organism>
<dbReference type="Pfam" id="PF18833">
    <property type="entry name" value="TPR_22"/>
    <property type="match status" value="1"/>
</dbReference>
<accession>A0A9P6W3R6</accession>
<dbReference type="InterPro" id="IPR019734">
    <property type="entry name" value="TPR_rpt"/>
</dbReference>
<keyword evidence="1" id="KW-0677">Repeat</keyword>
<comment type="caution">
    <text evidence="4">The sequence shown here is derived from an EMBL/GenBank/DDBJ whole genome shotgun (WGS) entry which is preliminary data.</text>
</comment>
<sequence>MSNVKQLLKDAKNELARGDFEEAIEISQEVLKIDKKNYFACVFLGKAYSSPGNQFNLKSSTESYIRAIKIDNDLILAWKGFFQLFNNYTTELLPDILSYNDFFELCYQYMLVLQNEELSQVELIDLLNNLKIQFKQKTAFQRKFYSFFKPGTLEYETLGKHIMSAKDSLLGLIKIVRKEETEQISKIVGQHRLKMSSSDPNYQFKINALAWEIYEKSELDDTYNQVINVVDDDLERKALENEWLEYKIKVLKSMPIELKDQYFEKVKEMVSDMILVDHDSLSAWKYYFDWQDFDNLDNMDPKIILRFFAKYPNEPLAMILYAWINSSFSIYNVKDLEKEIDEKNKKLKDSSLELEYDALDNDDDATEEENELNSLLEAEDETTGTLKEEDISISLMDNITKTKNSVLAYRIVSNYYLLNKEYVSALPYIKSGINLILYDLRDLGANLRESKNELTIDIATCYTYVDAPKNHQAALSLFDKILLEDPHNIKSLMGKSIISVEKLDWSNAYELLTEVIKQVPSNLEVQSQLAWCKGHLDQLDESIEMFTTVINSIEGGDNRTMDFKSETLWRQSKIYLRKQADGKDPSDGQYVNTAFKLLIQIIKNCSDTFSKSYSTLGDIYSYYFKDVNRAFKCYYKAFELDSGDAVAAKYVTEFYCDSSDWSSASQICERLIKEENASSVLRKVNWPYRVMGISFIEKQMAAESIEWFQSAIRIDSQDIESWVGLGQAYLECGRIEAAIKVFEKVLNLDEGHVFGRYFYAKALAEIGEFVQSIPLLKELCIEIPEDETVRMLLAEQLVNYAYDLYGEGYLMKSSSVTVEAISSVKTVICELECLTQNVWIILSKAIYLFSLVESRIDDLPIENLVEIFQSTEMRNTTDLDVIDNISMEEMLSQENVDNITITAQFLILSSKYAISTPDYEQQTATVKSACWHNIGIAELVAFVTLKNKKFKDASITALKKAVEFQSNNIETWIALGLATMDINYRVAQHCFVKAVALAPKDINIWFNLAILGLKNNDIAFASEVITRTQSLEPQNSSPWLGLALIKESEGERKQSHEMFAHSFVLSNGRSKISQLLYAKSVLETRTGKDDDERDIDALEEYTAMVFGLEQYFKKNPNNPYAIQCALVALERLNNFKKAQELCGRLMDILEKQFEQSGDDAELLNFAILKSQIARIQLGAGAYEEAIENATFADKILCQVMESTSPDSKGHESLLSNHVTLGLAYFFQNNFDETLTHFQQLLELSKDSKSLVVLLSKVLYDVGTKDSKSIALEELMEYKNSHGFDTMTTLLISAITFIENKEADVKTALSYLLGLSLNDLTHDKHKDIPYMIKEFIMRINSRKPKNKDSINSVDYYSQRTAFLFPQNNESWATVDQKIQQRISTGGQNKVTAEHLSDMFCTNNNLRNIQKSIYLCPWNKKAVTSIKECF</sequence>
<dbReference type="PROSITE" id="PS50293">
    <property type="entry name" value="TPR_REGION"/>
    <property type="match status" value="1"/>
</dbReference>
<evidence type="ECO:0000313" key="4">
    <source>
        <dbReference type="EMBL" id="KAG0661760.1"/>
    </source>
</evidence>
<feature type="repeat" description="TPR" evidence="3">
    <location>
        <begin position="1214"/>
        <end position="1247"/>
    </location>
</feature>
<dbReference type="Pfam" id="PF13181">
    <property type="entry name" value="TPR_8"/>
    <property type="match status" value="1"/>
</dbReference>
<feature type="repeat" description="TPR" evidence="3">
    <location>
        <begin position="719"/>
        <end position="752"/>
    </location>
</feature>
<keyword evidence="2 3" id="KW-0802">TPR repeat</keyword>
<name>A0A9P6W3R6_MAUEX</name>
<evidence type="ECO:0000256" key="1">
    <source>
        <dbReference type="ARBA" id="ARBA00022737"/>
    </source>
</evidence>
<dbReference type="SMART" id="SM00028">
    <property type="entry name" value="TPR"/>
    <property type="match status" value="7"/>
</dbReference>
<dbReference type="Proteomes" id="UP000750334">
    <property type="component" value="Unassembled WGS sequence"/>
</dbReference>
<dbReference type="SUPFAM" id="SSF48452">
    <property type="entry name" value="TPR-like"/>
    <property type="match status" value="5"/>
</dbReference>
<gene>
    <name evidence="4" type="primary">SKI3</name>
    <name evidence="4" type="ORF">C6P45_001265</name>
</gene>
<dbReference type="InterPro" id="IPR040962">
    <property type="entry name" value="TPR_22"/>
</dbReference>
<dbReference type="Gene3D" id="1.25.40.10">
    <property type="entry name" value="Tetratricopeptide repeat domain"/>
    <property type="match status" value="4"/>
</dbReference>
<dbReference type="OrthoDB" id="421075at2759"/>
<dbReference type="GO" id="GO:0055087">
    <property type="term" value="C:Ski complex"/>
    <property type="evidence" value="ECO:0007669"/>
    <property type="project" value="InterPro"/>
</dbReference>
<evidence type="ECO:0000313" key="5">
    <source>
        <dbReference type="Proteomes" id="UP000750334"/>
    </source>
</evidence>
<evidence type="ECO:0000256" key="2">
    <source>
        <dbReference type="ARBA" id="ARBA00022803"/>
    </source>
</evidence>
<dbReference type="InterPro" id="IPR011990">
    <property type="entry name" value="TPR-like_helical_dom_sf"/>
</dbReference>
<dbReference type="PANTHER" id="PTHR15704:SF7">
    <property type="entry name" value="SUPERKILLER COMPLEX PROTEIN 3"/>
    <property type="match status" value="1"/>
</dbReference>